<organism evidence="2 3">
    <name type="scientific">Kribbella sandramycini</name>
    <dbReference type="NCBI Taxonomy" id="60450"/>
    <lineage>
        <taxon>Bacteria</taxon>
        <taxon>Bacillati</taxon>
        <taxon>Actinomycetota</taxon>
        <taxon>Actinomycetes</taxon>
        <taxon>Propionibacteriales</taxon>
        <taxon>Kribbellaceae</taxon>
        <taxon>Kribbella</taxon>
    </lineage>
</organism>
<keyword evidence="3" id="KW-1185">Reference proteome</keyword>
<evidence type="ECO:0000313" key="2">
    <source>
        <dbReference type="EMBL" id="NOL39697.1"/>
    </source>
</evidence>
<dbReference type="EMBL" id="JACHKF010000001">
    <property type="protein sequence ID" value="MBB6567702.1"/>
    <property type="molecule type" value="Genomic_DNA"/>
</dbReference>
<comment type="caution">
    <text evidence="2">The sequence shown here is derived from an EMBL/GenBank/DDBJ whole genome shotgun (WGS) entry which is preliminary data.</text>
</comment>
<dbReference type="EMBL" id="JABJRC010000001">
    <property type="protein sequence ID" value="NOL39697.1"/>
    <property type="molecule type" value="Genomic_DNA"/>
</dbReference>
<sequence>MIERIDGAVKAVGSWFIWTKTAGMSSRLIGLEAVASFDEHDLLVPAPASDWIASDPL</sequence>
<name>A0A7Y4KW00_9ACTN</name>
<reference evidence="2 3" key="1">
    <citation type="submission" date="2020-05" db="EMBL/GenBank/DDBJ databases">
        <title>Genome sequence of Kribbella sandramycini ATCC 39419.</title>
        <authorList>
            <person name="Maclea K.S."/>
            <person name="Fair J.L."/>
        </authorList>
    </citation>
    <scope>NUCLEOTIDE SEQUENCE [LARGE SCALE GENOMIC DNA]</scope>
    <source>
        <strain evidence="2 3">ATCC 39419</strain>
    </source>
</reference>
<dbReference type="Proteomes" id="UP000534306">
    <property type="component" value="Unassembled WGS sequence"/>
</dbReference>
<reference evidence="1 4" key="2">
    <citation type="submission" date="2020-08" db="EMBL/GenBank/DDBJ databases">
        <title>Sequencing the genomes of 1000 actinobacteria strains.</title>
        <authorList>
            <person name="Klenk H.-P."/>
        </authorList>
    </citation>
    <scope>NUCLEOTIDE SEQUENCE [LARGE SCALE GENOMIC DNA]</scope>
    <source>
        <strain evidence="1 4">DSM 15626</strain>
    </source>
</reference>
<evidence type="ECO:0000313" key="1">
    <source>
        <dbReference type="EMBL" id="MBB6567702.1"/>
    </source>
</evidence>
<dbReference type="RefSeq" id="WP_171671521.1">
    <property type="nucleotide sequence ID" value="NZ_BAAAGT010000003.1"/>
</dbReference>
<dbReference type="AlphaFoldDB" id="A0A7Y4KW00"/>
<evidence type="ECO:0000313" key="4">
    <source>
        <dbReference type="Proteomes" id="UP000553957"/>
    </source>
</evidence>
<accession>A0A7Y4KW00</accession>
<evidence type="ECO:0000313" key="3">
    <source>
        <dbReference type="Proteomes" id="UP000534306"/>
    </source>
</evidence>
<dbReference type="Proteomes" id="UP000553957">
    <property type="component" value="Unassembled WGS sequence"/>
</dbReference>
<proteinExistence type="predicted"/>
<gene>
    <name evidence="1" type="ORF">HNR71_003339</name>
    <name evidence="2" type="ORF">HPO96_05515</name>
</gene>
<protein>
    <submittedName>
        <fullName evidence="2">Uncharacterized protein</fullName>
    </submittedName>
</protein>